<dbReference type="EMBL" id="MU971337">
    <property type="protein sequence ID" value="KAK9240848.1"/>
    <property type="molecule type" value="Genomic_DNA"/>
</dbReference>
<evidence type="ECO:0000313" key="2">
    <source>
        <dbReference type="Proteomes" id="UP001433508"/>
    </source>
</evidence>
<accession>A0ACC3TAB2</accession>
<sequence>MVSCIKPSWKLTRFESYSKVISDMQRTLRSVRSAPGSLRAHYLHSSASTPNPTHVLNKTGANYKNLTLENLRSECRKRGLKVSGNKSHLVDRLTVDDAALPFSTGAPVQRSAIRDVRAKVSSLSTSPQAKKISTATVGKTPIETTKAETKSAPTSLSIETVRAIQTTAVKAAKGDSSTIEYYRMPEMAINVVDPISTPIPVMPENYAVRTIIPDDAPVARQEISLVSGDVIAEPIRDIVDNSSVDEANNNEYSSKQSLPARDKRVLTSLLVATLGWWGLGSLTEKKDSH</sequence>
<dbReference type="Proteomes" id="UP001433508">
    <property type="component" value="Unassembled WGS sequence"/>
</dbReference>
<keyword evidence="2" id="KW-1185">Reference proteome</keyword>
<gene>
    <name evidence="1" type="ORF">V1525DRAFT_394078</name>
</gene>
<name>A0ACC3TAB2_LIPKO</name>
<comment type="caution">
    <text evidence="1">The sequence shown here is derived from an EMBL/GenBank/DDBJ whole genome shotgun (WGS) entry which is preliminary data.</text>
</comment>
<protein>
    <submittedName>
        <fullName evidence="1">Uncharacterized protein</fullName>
    </submittedName>
</protein>
<organism evidence="1 2">
    <name type="scientific">Lipomyces kononenkoae</name>
    <name type="common">Yeast</name>
    <dbReference type="NCBI Taxonomy" id="34357"/>
    <lineage>
        <taxon>Eukaryota</taxon>
        <taxon>Fungi</taxon>
        <taxon>Dikarya</taxon>
        <taxon>Ascomycota</taxon>
        <taxon>Saccharomycotina</taxon>
        <taxon>Lipomycetes</taxon>
        <taxon>Lipomycetales</taxon>
        <taxon>Lipomycetaceae</taxon>
        <taxon>Lipomyces</taxon>
    </lineage>
</organism>
<evidence type="ECO:0000313" key="1">
    <source>
        <dbReference type="EMBL" id="KAK9240848.1"/>
    </source>
</evidence>
<reference evidence="2" key="1">
    <citation type="journal article" date="2024" name="Front. Bioeng. Biotechnol.">
        <title>Genome-scale model development and genomic sequencing of the oleaginous clade Lipomyces.</title>
        <authorList>
            <person name="Czajka J.J."/>
            <person name="Han Y."/>
            <person name="Kim J."/>
            <person name="Mondo S.J."/>
            <person name="Hofstad B.A."/>
            <person name="Robles A."/>
            <person name="Haridas S."/>
            <person name="Riley R."/>
            <person name="LaButti K."/>
            <person name="Pangilinan J."/>
            <person name="Andreopoulos W."/>
            <person name="Lipzen A."/>
            <person name="Yan J."/>
            <person name="Wang M."/>
            <person name="Ng V."/>
            <person name="Grigoriev I.V."/>
            <person name="Spatafora J.W."/>
            <person name="Magnuson J.K."/>
            <person name="Baker S.E."/>
            <person name="Pomraning K.R."/>
        </authorList>
    </citation>
    <scope>NUCLEOTIDE SEQUENCE [LARGE SCALE GENOMIC DNA]</scope>
    <source>
        <strain evidence="2">CBS 7786</strain>
    </source>
</reference>
<proteinExistence type="predicted"/>